<accession>A0ABQ4EEA0</accession>
<evidence type="ECO:0000313" key="3">
    <source>
        <dbReference type="Proteomes" id="UP000646749"/>
    </source>
</evidence>
<keyword evidence="3" id="KW-1185">Reference proteome</keyword>
<dbReference type="Proteomes" id="UP000646749">
    <property type="component" value="Unassembled WGS sequence"/>
</dbReference>
<protein>
    <submittedName>
        <fullName evidence="2">Uncharacterized protein</fullName>
    </submittedName>
</protein>
<organism evidence="2 3">
    <name type="scientific">Plantactinospora endophytica</name>
    <dbReference type="NCBI Taxonomy" id="673535"/>
    <lineage>
        <taxon>Bacteria</taxon>
        <taxon>Bacillati</taxon>
        <taxon>Actinomycetota</taxon>
        <taxon>Actinomycetes</taxon>
        <taxon>Micromonosporales</taxon>
        <taxon>Micromonosporaceae</taxon>
        <taxon>Plantactinospora</taxon>
    </lineage>
</organism>
<name>A0ABQ4EEA0_9ACTN</name>
<comment type="caution">
    <text evidence="2">The sequence shown here is derived from an EMBL/GenBank/DDBJ whole genome shotgun (WGS) entry which is preliminary data.</text>
</comment>
<evidence type="ECO:0000256" key="1">
    <source>
        <dbReference type="SAM" id="MobiDB-lite"/>
    </source>
</evidence>
<evidence type="ECO:0000313" key="2">
    <source>
        <dbReference type="EMBL" id="GIG93048.1"/>
    </source>
</evidence>
<sequence>MSGQRPDCHEVHRRGEAQRERVPNSATVRPKPIGPAHPGPGRCNRQEVQVLSMVCNADFSADCNRRLQLYLVRIHILAYVQR</sequence>
<gene>
    <name evidence="2" type="ORF">Pen02_79840</name>
</gene>
<proteinExistence type="predicted"/>
<dbReference type="EMBL" id="BONW01000050">
    <property type="protein sequence ID" value="GIG93048.1"/>
    <property type="molecule type" value="Genomic_DNA"/>
</dbReference>
<feature type="compositionally biased region" description="Basic and acidic residues" evidence="1">
    <location>
        <begin position="1"/>
        <end position="22"/>
    </location>
</feature>
<reference evidence="2 3" key="1">
    <citation type="submission" date="2021-01" db="EMBL/GenBank/DDBJ databases">
        <title>Whole genome shotgun sequence of Plantactinospora endophytica NBRC 110450.</title>
        <authorList>
            <person name="Komaki H."/>
            <person name="Tamura T."/>
        </authorList>
    </citation>
    <scope>NUCLEOTIDE SEQUENCE [LARGE SCALE GENOMIC DNA]</scope>
    <source>
        <strain evidence="2 3">NBRC 110450</strain>
    </source>
</reference>
<feature type="region of interest" description="Disordered" evidence="1">
    <location>
        <begin position="1"/>
        <end position="42"/>
    </location>
</feature>